<organism evidence="2">
    <name type="scientific">bioreactor metagenome</name>
    <dbReference type="NCBI Taxonomy" id="1076179"/>
    <lineage>
        <taxon>unclassified sequences</taxon>
        <taxon>metagenomes</taxon>
        <taxon>ecological metagenomes</taxon>
    </lineage>
</organism>
<accession>A0A645C831</accession>
<name>A0A645C831_9ZZZZ</name>
<comment type="caution">
    <text evidence="2">The sequence shown here is derived from an EMBL/GenBank/DDBJ whole genome shotgun (WGS) entry which is preliminary data.</text>
</comment>
<dbReference type="EMBL" id="VSSQ01024238">
    <property type="protein sequence ID" value="MPM71633.1"/>
    <property type="molecule type" value="Genomic_DNA"/>
</dbReference>
<feature type="transmembrane region" description="Helical" evidence="1">
    <location>
        <begin position="86"/>
        <end position="104"/>
    </location>
</feature>
<keyword evidence="1" id="KW-0812">Transmembrane</keyword>
<proteinExistence type="predicted"/>
<evidence type="ECO:0000256" key="1">
    <source>
        <dbReference type="SAM" id="Phobius"/>
    </source>
</evidence>
<keyword evidence="1" id="KW-1133">Transmembrane helix</keyword>
<evidence type="ECO:0000313" key="2">
    <source>
        <dbReference type="EMBL" id="MPM71633.1"/>
    </source>
</evidence>
<keyword evidence="1" id="KW-0472">Membrane</keyword>
<sequence>MAALSLPTPMPTPISAQASAMLALIFSAPSKPPVMAVTINGKSSFLPRTMADVSISSRSTSGRASCIRVTSSQYLYPGRISRLRHISMWSAFLFFICVIGYRLLPWCRRHSLRAGDSEAFLPRCRSPVRNLFCQSTSST</sequence>
<gene>
    <name evidence="2" type="ORF">SDC9_118601</name>
</gene>
<dbReference type="AlphaFoldDB" id="A0A645C831"/>
<reference evidence="2" key="1">
    <citation type="submission" date="2019-08" db="EMBL/GenBank/DDBJ databases">
        <authorList>
            <person name="Kucharzyk K."/>
            <person name="Murdoch R.W."/>
            <person name="Higgins S."/>
            <person name="Loffler F."/>
        </authorList>
    </citation>
    <scope>NUCLEOTIDE SEQUENCE</scope>
</reference>
<protein>
    <submittedName>
        <fullName evidence="2">Uncharacterized protein</fullName>
    </submittedName>
</protein>